<dbReference type="AlphaFoldDB" id="A0A840UTL5"/>
<name>A0A840UTL5_9BACT</name>
<dbReference type="PANTHER" id="PTHR46558:SF4">
    <property type="entry name" value="DNA-BIDING PHAGE PROTEIN"/>
    <property type="match status" value="1"/>
</dbReference>
<reference evidence="5 6" key="1">
    <citation type="submission" date="2020-08" db="EMBL/GenBank/DDBJ databases">
        <title>Genomic Encyclopedia of Type Strains, Phase IV (KMG-IV): sequencing the most valuable type-strain genomes for metagenomic binning, comparative biology and taxonomic classification.</title>
        <authorList>
            <person name="Goeker M."/>
        </authorList>
    </citation>
    <scope>NUCLEOTIDE SEQUENCE [LARGE SCALE GENOMIC DNA]</scope>
    <source>
        <strain evidence="5 6">DSM 28570</strain>
    </source>
</reference>
<protein>
    <submittedName>
        <fullName evidence="5">Transcriptional regulator with XRE-family HTH domain</fullName>
    </submittedName>
</protein>
<keyword evidence="3" id="KW-1133">Transmembrane helix</keyword>
<dbReference type="Gene3D" id="1.10.260.40">
    <property type="entry name" value="lambda repressor-like DNA-binding domains"/>
    <property type="match status" value="1"/>
</dbReference>
<keyword evidence="3" id="KW-0812">Transmembrane</keyword>
<dbReference type="EMBL" id="JACHEO010000001">
    <property type="protein sequence ID" value="MBB5346724.1"/>
    <property type="molecule type" value="Genomic_DNA"/>
</dbReference>
<evidence type="ECO:0000259" key="4">
    <source>
        <dbReference type="PROSITE" id="PS50943"/>
    </source>
</evidence>
<dbReference type="PANTHER" id="PTHR46558">
    <property type="entry name" value="TRACRIPTIONAL REGULATORY PROTEIN-RELATED-RELATED"/>
    <property type="match status" value="1"/>
</dbReference>
<dbReference type="SMART" id="SM00530">
    <property type="entry name" value="HTH_XRE"/>
    <property type="match status" value="1"/>
</dbReference>
<dbReference type="InterPro" id="IPR010982">
    <property type="entry name" value="Lambda_DNA-bd_dom_sf"/>
</dbReference>
<evidence type="ECO:0000313" key="5">
    <source>
        <dbReference type="EMBL" id="MBB5346724.1"/>
    </source>
</evidence>
<evidence type="ECO:0000256" key="1">
    <source>
        <dbReference type="ARBA" id="ARBA00023125"/>
    </source>
</evidence>
<gene>
    <name evidence="5" type="ORF">HNQ81_000431</name>
</gene>
<dbReference type="GO" id="GO:0003677">
    <property type="term" value="F:DNA binding"/>
    <property type="evidence" value="ECO:0007669"/>
    <property type="project" value="UniProtKB-KW"/>
</dbReference>
<sequence length="311" mass="34575">MTEEMLPGGIMMVKIDGSKVRRLREQKGLTQLYVATAVQVTTDTISRWENKRYPSVKKENCLKLAEALGVSLDELLEHQDDEEPEAVADEPSQEPGEPALPRPSRKMLFIAVGLFLVLIAAAFGGWYYFLRPAEAIVTARRILPRHCMPGQPFPVIIEIAATPDQPVTLILREILPAKAVLQKTSPSLSAAAGKDRELKWLEKIDGPTRFFYTATITGEPGEVFRFSGDIAVSQDSEKAHSVTGNDTIRTGAHHWADANTDGILSDKEMLTVHDEYSGADKLGIDITKIEKIWQGSGYRWNEKKSTYEILP</sequence>
<feature type="region of interest" description="Disordered" evidence="2">
    <location>
        <begin position="81"/>
        <end position="100"/>
    </location>
</feature>
<dbReference type="PROSITE" id="PS50943">
    <property type="entry name" value="HTH_CROC1"/>
    <property type="match status" value="1"/>
</dbReference>
<dbReference type="Proteomes" id="UP000539642">
    <property type="component" value="Unassembled WGS sequence"/>
</dbReference>
<keyword evidence="3" id="KW-0472">Membrane</keyword>
<keyword evidence="1" id="KW-0238">DNA-binding</keyword>
<keyword evidence="6" id="KW-1185">Reference proteome</keyword>
<dbReference type="RefSeq" id="WP_183347821.1">
    <property type="nucleotide sequence ID" value="NZ_JACHEO010000001.1"/>
</dbReference>
<dbReference type="InterPro" id="IPR001387">
    <property type="entry name" value="Cro/C1-type_HTH"/>
</dbReference>
<proteinExistence type="predicted"/>
<feature type="transmembrane region" description="Helical" evidence="3">
    <location>
        <begin position="108"/>
        <end position="129"/>
    </location>
</feature>
<evidence type="ECO:0000256" key="3">
    <source>
        <dbReference type="SAM" id="Phobius"/>
    </source>
</evidence>
<dbReference type="CDD" id="cd00093">
    <property type="entry name" value="HTH_XRE"/>
    <property type="match status" value="1"/>
</dbReference>
<comment type="caution">
    <text evidence="5">The sequence shown here is derived from an EMBL/GenBank/DDBJ whole genome shotgun (WGS) entry which is preliminary data.</text>
</comment>
<feature type="compositionally biased region" description="Acidic residues" evidence="2">
    <location>
        <begin position="81"/>
        <end position="92"/>
    </location>
</feature>
<feature type="domain" description="HTH cro/C1-type" evidence="4">
    <location>
        <begin position="20"/>
        <end position="75"/>
    </location>
</feature>
<accession>A0A840UTL5</accession>
<evidence type="ECO:0000313" key="6">
    <source>
        <dbReference type="Proteomes" id="UP000539642"/>
    </source>
</evidence>
<evidence type="ECO:0000256" key="2">
    <source>
        <dbReference type="SAM" id="MobiDB-lite"/>
    </source>
</evidence>
<dbReference type="Pfam" id="PF01381">
    <property type="entry name" value="HTH_3"/>
    <property type="match status" value="1"/>
</dbReference>
<organism evidence="5 6">
    <name type="scientific">Desulfoprunum benzoelyticum</name>
    <dbReference type="NCBI Taxonomy" id="1506996"/>
    <lineage>
        <taxon>Bacteria</taxon>
        <taxon>Pseudomonadati</taxon>
        <taxon>Thermodesulfobacteriota</taxon>
        <taxon>Desulfobulbia</taxon>
        <taxon>Desulfobulbales</taxon>
        <taxon>Desulfobulbaceae</taxon>
        <taxon>Desulfoprunum</taxon>
    </lineage>
</organism>
<dbReference type="SUPFAM" id="SSF47413">
    <property type="entry name" value="lambda repressor-like DNA-binding domains"/>
    <property type="match status" value="1"/>
</dbReference>